<accession>A0ABS3LZV3</accession>
<dbReference type="EMBL" id="JAFVMF010000022">
    <property type="protein sequence ID" value="MBO1361449.1"/>
    <property type="molecule type" value="Genomic_DNA"/>
</dbReference>
<organism evidence="1 2">
    <name type="scientific">Acetobacter sacchari</name>
    <dbReference type="NCBI Taxonomy" id="2661687"/>
    <lineage>
        <taxon>Bacteria</taxon>
        <taxon>Pseudomonadati</taxon>
        <taxon>Pseudomonadota</taxon>
        <taxon>Alphaproteobacteria</taxon>
        <taxon>Acetobacterales</taxon>
        <taxon>Acetobacteraceae</taxon>
        <taxon>Acetobacter</taxon>
    </lineage>
</organism>
<protein>
    <submittedName>
        <fullName evidence="1">Uncharacterized protein</fullName>
    </submittedName>
</protein>
<name>A0ABS3LZV3_9PROT</name>
<dbReference type="Pfam" id="PF23148">
    <property type="entry name" value="Gp77"/>
    <property type="match status" value="1"/>
</dbReference>
<dbReference type="RefSeq" id="WP_207883199.1">
    <property type="nucleotide sequence ID" value="NZ_JAFVMF010000022.1"/>
</dbReference>
<evidence type="ECO:0000313" key="2">
    <source>
        <dbReference type="Proteomes" id="UP000664771"/>
    </source>
</evidence>
<dbReference type="Proteomes" id="UP000664771">
    <property type="component" value="Unassembled WGS sequence"/>
</dbReference>
<sequence>MTTTLPNGLVPSALRLYTVPGASSGGGCRPDQCRMRGFQTAFKSPSFPKKASADVLDYSVDWSIWGAGTGDTIEDVSVSITLSDGSSLPGTAYDLAVISDKWPAADGMVGVVMLGSGVPGTTYRVLFEIETAQGRTDNQVVLLMITNDTPATSLSDALLAANGTIVTAKGVALAAAAS</sequence>
<keyword evidence="2" id="KW-1185">Reference proteome</keyword>
<evidence type="ECO:0000313" key="1">
    <source>
        <dbReference type="EMBL" id="MBO1361449.1"/>
    </source>
</evidence>
<proteinExistence type="predicted"/>
<dbReference type="InterPro" id="IPR056928">
    <property type="entry name" value="Gp77-like"/>
</dbReference>
<reference evidence="1 2" key="1">
    <citation type="submission" date="2021-03" db="EMBL/GenBank/DDBJ databases">
        <title>The complete genome sequence of Acetobacter sacchari TBRC 11175.</title>
        <authorList>
            <person name="Charoenyingcharoen P."/>
            <person name="Yukphan P."/>
        </authorList>
    </citation>
    <scope>NUCLEOTIDE SEQUENCE [LARGE SCALE GENOMIC DNA]</scope>
    <source>
        <strain evidence="1 2">TBRC 11175</strain>
    </source>
</reference>
<comment type="caution">
    <text evidence="1">The sequence shown here is derived from an EMBL/GenBank/DDBJ whole genome shotgun (WGS) entry which is preliminary data.</text>
</comment>
<gene>
    <name evidence="1" type="ORF">J2D73_16815</name>
</gene>